<name>U2X3W8_GEOKU</name>
<reference evidence="3" key="1">
    <citation type="journal article" date="2013" name="Genome">
        <title>Draft Genome Sequence of Geobacillus kaustophilus GBlys, a Lysogenic Strain with Bacteriophage phiOH2.</title>
        <authorList>
            <person name="Doi K."/>
            <person name="Mori K."/>
            <person name="Martono H."/>
            <person name="Nagayoshi Y."/>
            <person name="Fujino Y."/>
            <person name="Tashiro K."/>
            <person name="Kuhara S."/>
            <person name="Ohshima T."/>
        </authorList>
    </citation>
    <scope>NUCLEOTIDE SEQUENCE [LARGE SCALE GENOMIC DNA]</scope>
    <source>
        <strain evidence="3">GBlys</strain>
    </source>
</reference>
<gene>
    <name evidence="2" type="ORF">GBL_1707</name>
</gene>
<feature type="region of interest" description="Disordered" evidence="1">
    <location>
        <begin position="1"/>
        <end position="33"/>
    </location>
</feature>
<dbReference type="AlphaFoldDB" id="U2X3W8"/>
<sequence length="39" mass="4490">MRQSGRFRKNQGGTMEKRRCAEPSSVRQGGGLLQRHLYI</sequence>
<evidence type="ECO:0000313" key="3">
    <source>
        <dbReference type="Proteomes" id="UP000016424"/>
    </source>
</evidence>
<protein>
    <submittedName>
        <fullName evidence="2">Uncharacterized protein</fullName>
    </submittedName>
</protein>
<evidence type="ECO:0000313" key="2">
    <source>
        <dbReference type="EMBL" id="GAD13490.1"/>
    </source>
</evidence>
<organism evidence="2 3">
    <name type="scientific">Geobacillus kaustophilus GBlys</name>
    <dbReference type="NCBI Taxonomy" id="1337888"/>
    <lineage>
        <taxon>Bacteria</taxon>
        <taxon>Bacillati</taxon>
        <taxon>Bacillota</taxon>
        <taxon>Bacilli</taxon>
        <taxon>Bacillales</taxon>
        <taxon>Anoxybacillaceae</taxon>
        <taxon>Geobacillus</taxon>
        <taxon>Geobacillus thermoleovorans group</taxon>
    </lineage>
</organism>
<accession>U2X3W8</accession>
<dbReference type="Proteomes" id="UP000016424">
    <property type="component" value="Unassembled WGS sequence"/>
</dbReference>
<evidence type="ECO:0000256" key="1">
    <source>
        <dbReference type="SAM" id="MobiDB-lite"/>
    </source>
</evidence>
<comment type="caution">
    <text evidence="2">The sequence shown here is derived from an EMBL/GenBank/DDBJ whole genome shotgun (WGS) entry which is preliminary data.</text>
</comment>
<dbReference type="EMBL" id="BASG01000013">
    <property type="protein sequence ID" value="GAD13490.1"/>
    <property type="molecule type" value="Genomic_DNA"/>
</dbReference>
<proteinExistence type="predicted"/>